<sequence>MQLTGFEGRCAFVTGAGGGIGQAAIARLRGAGARVFATDLPGALAGLSAAPDLLLHPLDVTDAAAVEAALDAAETAFGPPALAVHAAGMLETRPLLDLPPEAWDRVFAVNARGSFLVARGLAARMADRGEGAIVVIGSNSGGVPRMDMGAYGASKAAAAMLVRSLGLEVARQGVRVNLVAPGSTLTPMLSGMWDDPEAGAARVVAGNPAQYRTGIPLGKLASPDDIAAAAMFLLSREAGHVTMADLYVDGGATLRA</sequence>
<dbReference type="Pfam" id="PF13561">
    <property type="entry name" value="adh_short_C2"/>
    <property type="match status" value="1"/>
</dbReference>
<dbReference type="AlphaFoldDB" id="A0A8J6YYN4"/>
<evidence type="ECO:0000256" key="1">
    <source>
        <dbReference type="ARBA" id="ARBA00006484"/>
    </source>
</evidence>
<dbReference type="SMART" id="SM00822">
    <property type="entry name" value="PKS_KR"/>
    <property type="match status" value="1"/>
</dbReference>
<dbReference type="PROSITE" id="PS00061">
    <property type="entry name" value="ADH_SHORT"/>
    <property type="match status" value="1"/>
</dbReference>
<evidence type="ECO:0000313" key="5">
    <source>
        <dbReference type="Proteomes" id="UP000609121"/>
    </source>
</evidence>
<feature type="domain" description="Ketoreductase" evidence="3">
    <location>
        <begin position="9"/>
        <end position="182"/>
    </location>
</feature>
<accession>A0A8J6YYN4</accession>
<dbReference type="InterPro" id="IPR020904">
    <property type="entry name" value="Sc_DH/Rdtase_CS"/>
</dbReference>
<comment type="caution">
    <text evidence="4">The sequence shown here is derived from an EMBL/GenBank/DDBJ whole genome shotgun (WGS) entry which is preliminary data.</text>
</comment>
<dbReference type="GO" id="GO:0008667">
    <property type="term" value="F:2,3-dihydro-2,3-dihydroxybenzoate dehydrogenase activity"/>
    <property type="evidence" value="ECO:0007669"/>
    <property type="project" value="InterPro"/>
</dbReference>
<dbReference type="GO" id="GO:0019290">
    <property type="term" value="P:siderophore biosynthetic process"/>
    <property type="evidence" value="ECO:0007669"/>
    <property type="project" value="InterPro"/>
</dbReference>
<evidence type="ECO:0000256" key="2">
    <source>
        <dbReference type="ARBA" id="ARBA00023002"/>
    </source>
</evidence>
<evidence type="ECO:0000313" key="4">
    <source>
        <dbReference type="EMBL" id="MBE3640060.1"/>
    </source>
</evidence>
<dbReference type="FunFam" id="3.40.50.720:FF:000084">
    <property type="entry name" value="Short-chain dehydrogenase reductase"/>
    <property type="match status" value="1"/>
</dbReference>
<comment type="similarity">
    <text evidence="1">Belongs to the short-chain dehydrogenases/reductases (SDR) family.</text>
</comment>
<gene>
    <name evidence="4" type="ORF">ICN82_17790</name>
</gene>
<dbReference type="Proteomes" id="UP000609121">
    <property type="component" value="Unassembled WGS sequence"/>
</dbReference>
<dbReference type="PRINTS" id="PR01397">
    <property type="entry name" value="DHBDHDRGNASE"/>
</dbReference>
<dbReference type="InterPro" id="IPR002347">
    <property type="entry name" value="SDR_fam"/>
</dbReference>
<name>A0A8J6YYN4_9RHOB</name>
<dbReference type="InterPro" id="IPR057326">
    <property type="entry name" value="KR_dom"/>
</dbReference>
<reference evidence="4" key="1">
    <citation type="submission" date="2020-09" db="EMBL/GenBank/DDBJ databases">
        <title>A novel bacterium of genus Mangrovicoccus, isolated from South China Sea.</title>
        <authorList>
            <person name="Huang H."/>
            <person name="Mo K."/>
            <person name="Hu Y."/>
        </authorList>
    </citation>
    <scope>NUCLEOTIDE SEQUENCE</scope>
    <source>
        <strain evidence="4">HB182678</strain>
    </source>
</reference>
<dbReference type="EMBL" id="JACVXA010000070">
    <property type="protein sequence ID" value="MBE3640060.1"/>
    <property type="molecule type" value="Genomic_DNA"/>
</dbReference>
<organism evidence="4 5">
    <name type="scientific">Mangrovicoccus algicola</name>
    <dbReference type="NCBI Taxonomy" id="2771008"/>
    <lineage>
        <taxon>Bacteria</taxon>
        <taxon>Pseudomonadati</taxon>
        <taxon>Pseudomonadota</taxon>
        <taxon>Alphaproteobacteria</taxon>
        <taxon>Rhodobacterales</taxon>
        <taxon>Paracoccaceae</taxon>
        <taxon>Mangrovicoccus</taxon>
    </lineage>
</organism>
<keyword evidence="5" id="KW-1185">Reference proteome</keyword>
<dbReference type="SUPFAM" id="SSF51735">
    <property type="entry name" value="NAD(P)-binding Rossmann-fold domains"/>
    <property type="match status" value="1"/>
</dbReference>
<dbReference type="PANTHER" id="PTHR43669">
    <property type="entry name" value="5-KETO-D-GLUCONATE 5-REDUCTASE"/>
    <property type="match status" value="1"/>
</dbReference>
<evidence type="ECO:0000259" key="3">
    <source>
        <dbReference type="SMART" id="SM00822"/>
    </source>
</evidence>
<protein>
    <submittedName>
        <fullName evidence="4">SDR family oxidoreductase</fullName>
    </submittedName>
</protein>
<dbReference type="PANTHER" id="PTHR43669:SF3">
    <property type="entry name" value="ALCOHOL DEHYDROGENASE, PUTATIVE (AFU_ORTHOLOGUE AFUA_3G03445)-RELATED"/>
    <property type="match status" value="1"/>
</dbReference>
<keyword evidence="2" id="KW-0560">Oxidoreductase</keyword>
<dbReference type="Gene3D" id="3.40.50.720">
    <property type="entry name" value="NAD(P)-binding Rossmann-like Domain"/>
    <property type="match status" value="1"/>
</dbReference>
<proteinExistence type="inferred from homology"/>
<dbReference type="RefSeq" id="WP_193185535.1">
    <property type="nucleotide sequence ID" value="NZ_JACVXA010000070.1"/>
</dbReference>
<dbReference type="InterPro" id="IPR036291">
    <property type="entry name" value="NAD(P)-bd_dom_sf"/>
</dbReference>
<dbReference type="InterPro" id="IPR003560">
    <property type="entry name" value="DHB_DH"/>
</dbReference>